<evidence type="ECO:0000313" key="2">
    <source>
        <dbReference type="EMBL" id="KGO96161.1"/>
    </source>
</evidence>
<feature type="transmembrane region" description="Helical" evidence="1">
    <location>
        <begin position="91"/>
        <end position="112"/>
    </location>
</feature>
<dbReference type="RefSeq" id="WP_035630281.1">
    <property type="nucleotide sequence ID" value="NZ_AVCS01000008.1"/>
</dbReference>
<dbReference type="PATRIC" id="fig|1107311.5.peg.2768"/>
<dbReference type="STRING" id="1107311.Q767_07870"/>
<reference evidence="3" key="1">
    <citation type="submission" date="2013-09" db="EMBL/GenBank/DDBJ databases">
        <authorList>
            <person name="Zeng Z."/>
            <person name="Chen C."/>
        </authorList>
    </citation>
    <scope>NUCLEOTIDE SEQUENCE [LARGE SCALE GENOMIC DNA]</scope>
    <source>
        <strain evidence="3">DK69</strain>
    </source>
</reference>
<feature type="transmembrane region" description="Helical" evidence="1">
    <location>
        <begin position="5"/>
        <end position="25"/>
    </location>
</feature>
<dbReference type="EMBL" id="JRLZ01000005">
    <property type="protein sequence ID" value="KGO96161.1"/>
    <property type="molecule type" value="Genomic_DNA"/>
</dbReference>
<dbReference type="OrthoDB" id="1359280at2"/>
<keyword evidence="3" id="KW-1185">Reference proteome</keyword>
<sequence>MIRKILSIIVGYAIFVVTSLALFKFSGHAPHSDATTAFIVLTTIYGAFFSFVAGLVTLIIAKTKNLKINFVLALIIAGFALFSLLKSAGSHWTQLLAIFIFSPVSIMGGLFYNKRHKHNEGNH</sequence>
<comment type="caution">
    <text evidence="2">The sequence shown here is derived from an EMBL/GenBank/DDBJ whole genome shotgun (WGS) entry which is preliminary data.</text>
</comment>
<dbReference type="AlphaFoldDB" id="A0A0A2MX64"/>
<protein>
    <submittedName>
        <fullName evidence="2">Uncharacterized protein</fullName>
    </submittedName>
</protein>
<dbReference type="eggNOG" id="ENOG50349M9">
    <property type="taxonomic scope" value="Bacteria"/>
</dbReference>
<organism evidence="2 3">
    <name type="scientific">Flavobacterium enshiense DK69</name>
    <dbReference type="NCBI Taxonomy" id="1107311"/>
    <lineage>
        <taxon>Bacteria</taxon>
        <taxon>Pseudomonadati</taxon>
        <taxon>Bacteroidota</taxon>
        <taxon>Flavobacteriia</taxon>
        <taxon>Flavobacteriales</taxon>
        <taxon>Flavobacteriaceae</taxon>
        <taxon>Flavobacterium</taxon>
    </lineage>
</organism>
<gene>
    <name evidence="2" type="ORF">Q767_07870</name>
</gene>
<dbReference type="Proteomes" id="UP000030149">
    <property type="component" value="Unassembled WGS sequence"/>
</dbReference>
<accession>A0A0A2MX64</accession>
<keyword evidence="1" id="KW-0472">Membrane</keyword>
<evidence type="ECO:0000313" key="3">
    <source>
        <dbReference type="Proteomes" id="UP000030149"/>
    </source>
</evidence>
<proteinExistence type="predicted"/>
<keyword evidence="1" id="KW-0812">Transmembrane</keyword>
<keyword evidence="1" id="KW-1133">Transmembrane helix</keyword>
<evidence type="ECO:0000256" key="1">
    <source>
        <dbReference type="SAM" id="Phobius"/>
    </source>
</evidence>
<feature type="transmembrane region" description="Helical" evidence="1">
    <location>
        <begin position="68"/>
        <end position="85"/>
    </location>
</feature>
<name>A0A0A2MX64_9FLAO</name>
<reference evidence="2 3" key="2">
    <citation type="journal article" date="2015" name="Stand. Genomic Sci.">
        <title>High quality draft genomic sequence of Flavobacterium enshiense DK69(T) and comparison among Flavobacterium genomes.</title>
        <authorList>
            <person name="Zeng Z."/>
            <person name="Chen C."/>
            <person name="Du H."/>
            <person name="Wang G."/>
            <person name="Li M."/>
        </authorList>
    </citation>
    <scope>NUCLEOTIDE SEQUENCE [LARGE SCALE GENOMIC DNA]</scope>
    <source>
        <strain evidence="2 3">DK69</strain>
    </source>
</reference>
<feature type="transmembrane region" description="Helical" evidence="1">
    <location>
        <begin position="37"/>
        <end position="61"/>
    </location>
</feature>